<keyword evidence="2" id="KW-0012">Acyltransferase</keyword>
<comment type="caution">
    <text evidence="4">The sequence shown here is derived from an EMBL/GenBank/DDBJ whole genome shotgun (WGS) entry which is preliminary data.</text>
</comment>
<sequence>MKSGSLTPVPADQLATVVTTLEMTARPPLRPMPTSPLRLVRWQAPAVDGYRALFRRVGAPWLWYSRLAMSDATLAATIGLSGVEVYAVVDRAGIEVGMLELDLSGGDTARIAYFGLVPELAGQGHGRWLMAEAMARVWRPGVVRVVVDTCTLDHPRALGFYRAQGFVAIRRTVETFPDPRALGLLPIETAPQIPYLASRRGAA</sequence>
<keyword evidence="1 4" id="KW-0808">Transferase</keyword>
<evidence type="ECO:0000313" key="5">
    <source>
        <dbReference type="Proteomes" id="UP000529795"/>
    </source>
</evidence>
<organism evidence="4 5">
    <name type="scientific">Sphingomonas jinjuensis</name>
    <dbReference type="NCBI Taxonomy" id="535907"/>
    <lineage>
        <taxon>Bacteria</taxon>
        <taxon>Pseudomonadati</taxon>
        <taxon>Pseudomonadota</taxon>
        <taxon>Alphaproteobacteria</taxon>
        <taxon>Sphingomonadales</taxon>
        <taxon>Sphingomonadaceae</taxon>
        <taxon>Sphingomonas</taxon>
    </lineage>
</organism>
<dbReference type="AlphaFoldDB" id="A0A840FKZ0"/>
<evidence type="ECO:0000313" key="4">
    <source>
        <dbReference type="EMBL" id="MBB4154588.1"/>
    </source>
</evidence>
<dbReference type="Gene3D" id="3.40.630.30">
    <property type="match status" value="1"/>
</dbReference>
<protein>
    <submittedName>
        <fullName evidence="4">GNAT superfamily N-acetyltransferase</fullName>
    </submittedName>
</protein>
<reference evidence="4 5" key="1">
    <citation type="submission" date="2020-08" db="EMBL/GenBank/DDBJ databases">
        <title>Genomic Encyclopedia of Type Strains, Phase IV (KMG-IV): sequencing the most valuable type-strain genomes for metagenomic binning, comparative biology and taxonomic classification.</title>
        <authorList>
            <person name="Goeker M."/>
        </authorList>
    </citation>
    <scope>NUCLEOTIDE SEQUENCE [LARGE SCALE GENOMIC DNA]</scope>
    <source>
        <strain evidence="4 5">YC6723</strain>
    </source>
</reference>
<gene>
    <name evidence="4" type="ORF">GGQ80_002504</name>
</gene>
<dbReference type="SUPFAM" id="SSF55729">
    <property type="entry name" value="Acyl-CoA N-acyltransferases (Nat)"/>
    <property type="match status" value="1"/>
</dbReference>
<dbReference type="GO" id="GO:0016747">
    <property type="term" value="F:acyltransferase activity, transferring groups other than amino-acyl groups"/>
    <property type="evidence" value="ECO:0007669"/>
    <property type="project" value="InterPro"/>
</dbReference>
<dbReference type="PANTHER" id="PTHR43800">
    <property type="entry name" value="PEPTIDYL-LYSINE N-ACETYLTRANSFERASE YJAB"/>
    <property type="match status" value="1"/>
</dbReference>
<dbReference type="PANTHER" id="PTHR43800:SF1">
    <property type="entry name" value="PEPTIDYL-LYSINE N-ACETYLTRANSFERASE YJAB"/>
    <property type="match status" value="1"/>
</dbReference>
<evidence type="ECO:0000256" key="1">
    <source>
        <dbReference type="ARBA" id="ARBA00022679"/>
    </source>
</evidence>
<dbReference type="CDD" id="cd04301">
    <property type="entry name" value="NAT_SF"/>
    <property type="match status" value="1"/>
</dbReference>
<accession>A0A840FKZ0</accession>
<dbReference type="InterPro" id="IPR000182">
    <property type="entry name" value="GNAT_dom"/>
</dbReference>
<dbReference type="Pfam" id="PF13508">
    <property type="entry name" value="Acetyltransf_7"/>
    <property type="match status" value="1"/>
</dbReference>
<dbReference type="PROSITE" id="PS51186">
    <property type="entry name" value="GNAT"/>
    <property type="match status" value="1"/>
</dbReference>
<dbReference type="Proteomes" id="UP000529795">
    <property type="component" value="Unassembled WGS sequence"/>
</dbReference>
<evidence type="ECO:0000259" key="3">
    <source>
        <dbReference type="PROSITE" id="PS51186"/>
    </source>
</evidence>
<proteinExistence type="predicted"/>
<name>A0A840FKZ0_9SPHN</name>
<feature type="domain" description="N-acetyltransferase" evidence="3">
    <location>
        <begin position="37"/>
        <end position="191"/>
    </location>
</feature>
<keyword evidence="5" id="KW-1185">Reference proteome</keyword>
<dbReference type="EMBL" id="JACIEV010000007">
    <property type="protein sequence ID" value="MBB4154588.1"/>
    <property type="molecule type" value="Genomic_DNA"/>
</dbReference>
<evidence type="ECO:0000256" key="2">
    <source>
        <dbReference type="ARBA" id="ARBA00023315"/>
    </source>
</evidence>
<dbReference type="InterPro" id="IPR016181">
    <property type="entry name" value="Acyl_CoA_acyltransferase"/>
</dbReference>